<comment type="caution">
    <text evidence="4">The sequence shown here is derived from an EMBL/GenBank/DDBJ whole genome shotgun (WGS) entry which is preliminary data.</text>
</comment>
<reference evidence="4 5" key="1">
    <citation type="submission" date="2018-04" db="EMBL/GenBank/DDBJ databases">
        <title>Genomic Encyclopedia of Type Strains, Phase IV (KMG-IV): sequencing the most valuable type-strain genomes for metagenomic binning, comparative biology and taxonomic classification.</title>
        <authorList>
            <person name="Goeker M."/>
        </authorList>
    </citation>
    <scope>NUCLEOTIDE SEQUENCE [LARGE SCALE GENOMIC DNA]</scope>
    <source>
        <strain evidence="4 5">DSM 100231</strain>
    </source>
</reference>
<dbReference type="AlphaFoldDB" id="A0A2U1AQL6"/>
<keyword evidence="5" id="KW-1185">Reference proteome</keyword>
<name>A0A2U1AQL6_9BACT</name>
<dbReference type="Proteomes" id="UP000245466">
    <property type="component" value="Unassembled WGS sequence"/>
</dbReference>
<dbReference type="Gene3D" id="3.30.160.670">
    <property type="match status" value="1"/>
</dbReference>
<feature type="transmembrane region" description="Helical" evidence="2">
    <location>
        <begin position="38"/>
        <end position="57"/>
    </location>
</feature>
<keyword evidence="2" id="KW-0472">Membrane</keyword>
<dbReference type="InterPro" id="IPR025411">
    <property type="entry name" value="DUF4136"/>
</dbReference>
<keyword evidence="2" id="KW-1133">Transmembrane helix</keyword>
<proteinExistence type="predicted"/>
<evidence type="ECO:0000259" key="3">
    <source>
        <dbReference type="Pfam" id="PF13590"/>
    </source>
</evidence>
<dbReference type="EMBL" id="QEKI01000015">
    <property type="protein sequence ID" value="PVY38720.1"/>
    <property type="molecule type" value="Genomic_DNA"/>
</dbReference>
<dbReference type="Pfam" id="PF13590">
    <property type="entry name" value="DUF4136"/>
    <property type="match status" value="1"/>
</dbReference>
<keyword evidence="2" id="KW-0812">Transmembrane</keyword>
<evidence type="ECO:0000313" key="4">
    <source>
        <dbReference type="EMBL" id="PVY38720.1"/>
    </source>
</evidence>
<sequence length="229" mass="25256">MSPLKISARKEEGEKPHTLADHTPTSTMKSIKIKLSSALYLFLCSIFLSSCVATSGIDNTTSISSSEGILGKKTTYAWYQPTPPAQPAYGPEFNPSLQRHMLKAIEEELQRKGYTKTTVNPDMLVAYDVSVSVPDAMDKAELYGPGFGYSYAYMAGYRYSYGNAQLPGYRAVDLFKQGTLIVDVIDPKSKQLLWRGWTEGAIKNFDAGYGKAKSEVQKIINRMPGAVQP</sequence>
<evidence type="ECO:0000256" key="1">
    <source>
        <dbReference type="SAM" id="MobiDB-lite"/>
    </source>
</evidence>
<feature type="region of interest" description="Disordered" evidence="1">
    <location>
        <begin position="1"/>
        <end position="23"/>
    </location>
</feature>
<protein>
    <submittedName>
        <fullName evidence="4">Uncharacterized protein DUF4136</fullName>
    </submittedName>
</protein>
<evidence type="ECO:0000256" key="2">
    <source>
        <dbReference type="SAM" id="Phobius"/>
    </source>
</evidence>
<accession>A0A2U1AQL6</accession>
<feature type="compositionally biased region" description="Basic and acidic residues" evidence="1">
    <location>
        <begin position="8"/>
        <end position="20"/>
    </location>
</feature>
<gene>
    <name evidence="4" type="ORF">C8E01_11557</name>
</gene>
<organism evidence="4 5">
    <name type="scientific">Pontibacter virosus</name>
    <dbReference type="NCBI Taxonomy" id="1765052"/>
    <lineage>
        <taxon>Bacteria</taxon>
        <taxon>Pseudomonadati</taxon>
        <taxon>Bacteroidota</taxon>
        <taxon>Cytophagia</taxon>
        <taxon>Cytophagales</taxon>
        <taxon>Hymenobacteraceae</taxon>
        <taxon>Pontibacter</taxon>
    </lineage>
</organism>
<feature type="domain" description="DUF4136" evidence="3">
    <location>
        <begin position="74"/>
        <end position="222"/>
    </location>
</feature>
<evidence type="ECO:0000313" key="5">
    <source>
        <dbReference type="Proteomes" id="UP000245466"/>
    </source>
</evidence>